<feature type="transmembrane region" description="Helical" evidence="1">
    <location>
        <begin position="12"/>
        <end position="36"/>
    </location>
</feature>
<evidence type="ECO:0000313" key="2">
    <source>
        <dbReference type="EMBL" id="TCN83305.1"/>
    </source>
</evidence>
<keyword evidence="1" id="KW-0472">Membrane</keyword>
<evidence type="ECO:0000313" key="3">
    <source>
        <dbReference type="Proteomes" id="UP000294832"/>
    </source>
</evidence>
<dbReference type="Proteomes" id="UP000294832">
    <property type="component" value="Unassembled WGS sequence"/>
</dbReference>
<proteinExistence type="predicted"/>
<name>A0A4R2FD42_9GAMM</name>
<keyword evidence="1" id="KW-0812">Transmembrane</keyword>
<organism evidence="2 3">
    <name type="scientific">Shewanella fodinae</name>
    <dbReference type="NCBI Taxonomy" id="552357"/>
    <lineage>
        <taxon>Bacteria</taxon>
        <taxon>Pseudomonadati</taxon>
        <taxon>Pseudomonadota</taxon>
        <taxon>Gammaproteobacteria</taxon>
        <taxon>Alteromonadales</taxon>
        <taxon>Shewanellaceae</taxon>
        <taxon>Shewanella</taxon>
    </lineage>
</organism>
<sequence length="40" mass="4450">MNNSGRYLRWLTYVAVIAVFTVLALATIGKAAILVYQHLV</sequence>
<dbReference type="EMBL" id="SLWF01000015">
    <property type="protein sequence ID" value="TCN83305.1"/>
    <property type="molecule type" value="Genomic_DNA"/>
</dbReference>
<keyword evidence="1" id="KW-1133">Transmembrane helix</keyword>
<gene>
    <name evidence="2" type="ORF">EDC91_11510</name>
</gene>
<comment type="caution">
    <text evidence="2">The sequence shown here is derived from an EMBL/GenBank/DDBJ whole genome shotgun (WGS) entry which is preliminary data.</text>
</comment>
<accession>A0A4R2FD42</accession>
<reference evidence="2 3" key="1">
    <citation type="submission" date="2019-03" db="EMBL/GenBank/DDBJ databases">
        <title>Freshwater and sediment microbial communities from various areas in North America, analyzing microbe dynamics in response to fracking.</title>
        <authorList>
            <person name="Lamendella R."/>
        </authorList>
    </citation>
    <scope>NUCLEOTIDE SEQUENCE [LARGE SCALE GENOMIC DNA]</scope>
    <source>
        <strain evidence="2 3">74A</strain>
    </source>
</reference>
<dbReference type="AlphaFoldDB" id="A0A4R2FD42"/>
<keyword evidence="3" id="KW-1185">Reference proteome</keyword>
<dbReference type="RefSeq" id="WP_268244727.1">
    <property type="nucleotide sequence ID" value="NZ_BMXW01000002.1"/>
</dbReference>
<evidence type="ECO:0000256" key="1">
    <source>
        <dbReference type="SAM" id="Phobius"/>
    </source>
</evidence>
<protein>
    <submittedName>
        <fullName evidence="2">Uncharacterized protein</fullName>
    </submittedName>
</protein>